<feature type="transmembrane region" description="Helical" evidence="1">
    <location>
        <begin position="134"/>
        <end position="156"/>
    </location>
</feature>
<proteinExistence type="predicted"/>
<evidence type="ECO:0000259" key="2">
    <source>
        <dbReference type="Pfam" id="PF24007"/>
    </source>
</evidence>
<protein>
    <recommendedName>
        <fullName evidence="2">DUF7321 domain-containing protein</fullName>
    </recommendedName>
</protein>
<organism evidence="3 4">
    <name type="scientific">Halosimplex aquaticum</name>
    <dbReference type="NCBI Taxonomy" id="3026162"/>
    <lineage>
        <taxon>Archaea</taxon>
        <taxon>Methanobacteriati</taxon>
        <taxon>Methanobacteriota</taxon>
        <taxon>Stenosarchaea group</taxon>
        <taxon>Halobacteria</taxon>
        <taxon>Halobacteriales</taxon>
        <taxon>Haloarculaceae</taxon>
        <taxon>Halosimplex</taxon>
    </lineage>
</organism>
<keyword evidence="1" id="KW-0812">Transmembrane</keyword>
<dbReference type="EMBL" id="JBHTAS010000001">
    <property type="protein sequence ID" value="MFC7142307.1"/>
    <property type="molecule type" value="Genomic_DNA"/>
</dbReference>
<feature type="transmembrane region" description="Helical" evidence="1">
    <location>
        <begin position="75"/>
        <end position="99"/>
    </location>
</feature>
<dbReference type="GeneID" id="78822643"/>
<feature type="transmembrane region" description="Helical" evidence="1">
    <location>
        <begin position="6"/>
        <end position="30"/>
    </location>
</feature>
<evidence type="ECO:0000313" key="3">
    <source>
        <dbReference type="EMBL" id="MFC7142307.1"/>
    </source>
</evidence>
<sequence>MVTDRVIATVVLLAVTASFPCFFYGAWYIIETEPVTWNVLTHHLKFVVTGLVLTTVPLVTWMAPRLLDQFGSFAMVHAFLGLQAYAMLAFGLTGILRIFSAKRRHDLYNDYDEDVLLDEIGSDRMSHWRSRVRIGVFGYVIFWVLAYGAGVARYVLRYDILELVPGL</sequence>
<keyword evidence="1" id="KW-0472">Membrane</keyword>
<name>A0ABD5Y9V1_9EURY</name>
<dbReference type="Pfam" id="PF24007">
    <property type="entry name" value="DUF7321"/>
    <property type="match status" value="1"/>
</dbReference>
<keyword evidence="4" id="KW-1185">Reference proteome</keyword>
<dbReference type="Proteomes" id="UP001596432">
    <property type="component" value="Unassembled WGS sequence"/>
</dbReference>
<reference evidence="3 4" key="1">
    <citation type="journal article" date="2019" name="Int. J. Syst. Evol. Microbiol.">
        <title>The Global Catalogue of Microorganisms (GCM) 10K type strain sequencing project: providing services to taxonomists for standard genome sequencing and annotation.</title>
        <authorList>
            <consortium name="The Broad Institute Genomics Platform"/>
            <consortium name="The Broad Institute Genome Sequencing Center for Infectious Disease"/>
            <person name="Wu L."/>
            <person name="Ma J."/>
        </authorList>
    </citation>
    <scope>NUCLEOTIDE SEQUENCE [LARGE SCALE GENOMIC DNA]</scope>
    <source>
        <strain evidence="3 4">XZYJT29</strain>
    </source>
</reference>
<comment type="caution">
    <text evidence="3">The sequence shown here is derived from an EMBL/GenBank/DDBJ whole genome shotgun (WGS) entry which is preliminary data.</text>
</comment>
<dbReference type="RefSeq" id="WP_274323374.1">
    <property type="nucleotide sequence ID" value="NZ_CP118158.1"/>
</dbReference>
<feature type="domain" description="DUF7321" evidence="2">
    <location>
        <begin position="4"/>
        <end position="158"/>
    </location>
</feature>
<feature type="transmembrane region" description="Helical" evidence="1">
    <location>
        <begin position="42"/>
        <end position="63"/>
    </location>
</feature>
<gene>
    <name evidence="3" type="ORF">ACFQMA_21015</name>
</gene>
<keyword evidence="1" id="KW-1133">Transmembrane helix</keyword>
<evidence type="ECO:0000313" key="4">
    <source>
        <dbReference type="Proteomes" id="UP001596432"/>
    </source>
</evidence>
<accession>A0ABD5Y9V1</accession>
<evidence type="ECO:0000256" key="1">
    <source>
        <dbReference type="SAM" id="Phobius"/>
    </source>
</evidence>
<dbReference type="InterPro" id="IPR055745">
    <property type="entry name" value="DUF7321"/>
</dbReference>
<dbReference type="AlphaFoldDB" id="A0ABD5Y9V1"/>